<organism evidence="4 5">
    <name type="scientific">Anaeromicrobium sediminis</name>
    <dbReference type="NCBI Taxonomy" id="1478221"/>
    <lineage>
        <taxon>Bacteria</taxon>
        <taxon>Bacillati</taxon>
        <taxon>Bacillota</taxon>
        <taxon>Clostridia</taxon>
        <taxon>Peptostreptococcales</taxon>
        <taxon>Thermotaleaceae</taxon>
        <taxon>Anaeromicrobium</taxon>
    </lineage>
</organism>
<dbReference type="Proteomes" id="UP000216024">
    <property type="component" value="Unassembled WGS sequence"/>
</dbReference>
<evidence type="ECO:0000256" key="1">
    <source>
        <dbReference type="ARBA" id="ARBA00006420"/>
    </source>
</evidence>
<evidence type="ECO:0000259" key="3">
    <source>
        <dbReference type="Pfam" id="PF01106"/>
    </source>
</evidence>
<name>A0A267MKW3_9FIRM</name>
<evidence type="ECO:0000313" key="4">
    <source>
        <dbReference type="EMBL" id="PAB59443.1"/>
    </source>
</evidence>
<feature type="domain" description="NIF system FeS cluster assembly NifU C-terminal" evidence="3">
    <location>
        <begin position="6"/>
        <end position="71"/>
    </location>
</feature>
<comment type="similarity">
    <text evidence="1">Belongs to the NifU family.</text>
</comment>
<reference evidence="4 5" key="1">
    <citation type="submission" date="2017-06" db="EMBL/GenBank/DDBJ databases">
        <title>Draft genome sequence of anaerobic fermentative bacterium Anaeromicrobium sediminis DY2726D isolated from West Pacific Ocean sediments.</title>
        <authorList>
            <person name="Zeng X."/>
        </authorList>
    </citation>
    <scope>NUCLEOTIDE SEQUENCE [LARGE SCALE GENOMIC DNA]</scope>
    <source>
        <strain evidence="4 5">DY2726D</strain>
    </source>
</reference>
<dbReference type="PANTHER" id="PTHR11178:SF1">
    <property type="entry name" value="NFU1 IRON-SULFUR CLUSTER SCAFFOLD HOMOLOG, MITOCHONDRIAL"/>
    <property type="match status" value="1"/>
</dbReference>
<dbReference type="SUPFAM" id="SSF117916">
    <property type="entry name" value="Fe-S cluster assembly (FSCA) domain-like"/>
    <property type="match status" value="1"/>
</dbReference>
<comment type="function">
    <text evidence="2">May be involved in the formation or repair of [Fe-S] clusters present in iron-sulfur proteins.</text>
</comment>
<gene>
    <name evidence="4" type="ORF">CCE28_09500</name>
</gene>
<dbReference type="Pfam" id="PF01106">
    <property type="entry name" value="NifU"/>
    <property type="match status" value="1"/>
</dbReference>
<accession>A0A267MKW3</accession>
<dbReference type="OrthoDB" id="9796965at2"/>
<dbReference type="PANTHER" id="PTHR11178">
    <property type="entry name" value="IRON-SULFUR CLUSTER SCAFFOLD PROTEIN NFU-RELATED"/>
    <property type="match status" value="1"/>
</dbReference>
<evidence type="ECO:0000256" key="2">
    <source>
        <dbReference type="ARBA" id="ARBA00049958"/>
    </source>
</evidence>
<dbReference type="RefSeq" id="WP_095133327.1">
    <property type="nucleotide sequence ID" value="NZ_NIBG01000007.1"/>
</dbReference>
<dbReference type="GO" id="GO:0016226">
    <property type="term" value="P:iron-sulfur cluster assembly"/>
    <property type="evidence" value="ECO:0007669"/>
    <property type="project" value="InterPro"/>
</dbReference>
<evidence type="ECO:0000313" key="5">
    <source>
        <dbReference type="Proteomes" id="UP000216024"/>
    </source>
</evidence>
<dbReference type="EMBL" id="NIBG01000007">
    <property type="protein sequence ID" value="PAB59443.1"/>
    <property type="molecule type" value="Genomic_DNA"/>
</dbReference>
<dbReference type="GO" id="GO:0051536">
    <property type="term" value="F:iron-sulfur cluster binding"/>
    <property type="evidence" value="ECO:0007669"/>
    <property type="project" value="InterPro"/>
</dbReference>
<dbReference type="InterPro" id="IPR001075">
    <property type="entry name" value="NIF_FeS_clus_asmbl_NifU_C"/>
</dbReference>
<proteinExistence type="inferred from homology"/>
<dbReference type="InterPro" id="IPR034904">
    <property type="entry name" value="FSCA_dom_sf"/>
</dbReference>
<protein>
    <recommendedName>
        <fullName evidence="3">NIF system FeS cluster assembly NifU C-terminal domain-containing protein</fullName>
    </recommendedName>
</protein>
<dbReference type="Gene3D" id="3.30.300.130">
    <property type="entry name" value="Fe-S cluster assembly (FSCA)"/>
    <property type="match status" value="1"/>
</dbReference>
<comment type="caution">
    <text evidence="4">The sequence shown here is derived from an EMBL/GenBank/DDBJ whole genome shotgun (WGS) entry which is preliminary data.</text>
</comment>
<sequence length="92" mass="10270">MKEKVLKVMEEIIRPQLAKHYGDISLVDVKDNVVYVKLLGACSGCPSARFTIEDVVLASLQNEIPSIEKVELVQEVSSELLDMAKKILRKGE</sequence>
<keyword evidence="5" id="KW-1185">Reference proteome</keyword>
<dbReference type="GO" id="GO:0005506">
    <property type="term" value="F:iron ion binding"/>
    <property type="evidence" value="ECO:0007669"/>
    <property type="project" value="InterPro"/>
</dbReference>
<dbReference type="AlphaFoldDB" id="A0A267MKW3"/>